<dbReference type="EMBL" id="JABTTQ020000003">
    <property type="protein sequence ID" value="KAK6160554.1"/>
    <property type="molecule type" value="Genomic_DNA"/>
</dbReference>
<accession>A0ABR0XN97</accession>
<gene>
    <name evidence="2" type="ORF">DH2020_003935</name>
</gene>
<proteinExistence type="predicted"/>
<evidence type="ECO:0000313" key="3">
    <source>
        <dbReference type="Proteomes" id="UP001318860"/>
    </source>
</evidence>
<dbReference type="Proteomes" id="UP001318860">
    <property type="component" value="Unassembled WGS sequence"/>
</dbReference>
<evidence type="ECO:0000256" key="1">
    <source>
        <dbReference type="SAM" id="MobiDB-lite"/>
    </source>
</evidence>
<comment type="caution">
    <text evidence="2">The sequence shown here is derived from an EMBL/GenBank/DDBJ whole genome shotgun (WGS) entry which is preliminary data.</text>
</comment>
<protein>
    <submittedName>
        <fullName evidence="2">Uncharacterized protein</fullName>
    </submittedName>
</protein>
<keyword evidence="3" id="KW-1185">Reference proteome</keyword>
<feature type="region of interest" description="Disordered" evidence="1">
    <location>
        <begin position="65"/>
        <end position="106"/>
    </location>
</feature>
<feature type="region of interest" description="Disordered" evidence="1">
    <location>
        <begin position="125"/>
        <end position="196"/>
    </location>
</feature>
<reference evidence="2 3" key="1">
    <citation type="journal article" date="2021" name="Comput. Struct. Biotechnol. J.">
        <title>De novo genome assembly of the potent medicinal plant Rehmannia glutinosa using nanopore technology.</title>
        <authorList>
            <person name="Ma L."/>
            <person name="Dong C."/>
            <person name="Song C."/>
            <person name="Wang X."/>
            <person name="Zheng X."/>
            <person name="Niu Y."/>
            <person name="Chen S."/>
            <person name="Feng W."/>
        </authorList>
    </citation>
    <scope>NUCLEOTIDE SEQUENCE [LARGE SCALE GENOMIC DNA]</scope>
    <source>
        <strain evidence="2">DH-2019</strain>
    </source>
</reference>
<evidence type="ECO:0000313" key="2">
    <source>
        <dbReference type="EMBL" id="KAK6160554.1"/>
    </source>
</evidence>
<organism evidence="2 3">
    <name type="scientific">Rehmannia glutinosa</name>
    <name type="common">Chinese foxglove</name>
    <dbReference type="NCBI Taxonomy" id="99300"/>
    <lineage>
        <taxon>Eukaryota</taxon>
        <taxon>Viridiplantae</taxon>
        <taxon>Streptophyta</taxon>
        <taxon>Embryophyta</taxon>
        <taxon>Tracheophyta</taxon>
        <taxon>Spermatophyta</taxon>
        <taxon>Magnoliopsida</taxon>
        <taxon>eudicotyledons</taxon>
        <taxon>Gunneridae</taxon>
        <taxon>Pentapetalae</taxon>
        <taxon>asterids</taxon>
        <taxon>lamiids</taxon>
        <taxon>Lamiales</taxon>
        <taxon>Orobanchaceae</taxon>
        <taxon>Rehmannieae</taxon>
        <taxon>Rehmannia</taxon>
    </lineage>
</organism>
<name>A0ABR0XN97_REHGL</name>
<sequence>MGDPDLVSWGARVRRGVRNRNLRAIVVRGIEGRGGGGTNRRQRAESRRIVAARPLCAYNTRRVFKSSAKDSTRRSMGIALQGGPRGSSPRGGQPATRALGGEGPLRDTALSFNEMCHDQTPRQCLRRIGPPASLGSQRGALPASDSRNKSRSRSVPPATPTLSPREAAQSDFAKRPSGLGPGPRAQPRANPFPEVTDPFCRLPLPTLFHRQRLFTLETDAVMSTAGRGRHSVLGFSSGGCRTPRGVRCSSGRWTLPPVSRFEWAAVKKKDNSSRGPARRLGLPNVAVGRRVGSGILTRFPFEPVAEHAVCRASPTLGSTNPCASAVHMEPFPSSAFKVLI</sequence>